<dbReference type="Gene3D" id="3.30.2010.10">
    <property type="entry name" value="Metalloproteases ('zincins'), catalytic domain"/>
    <property type="match status" value="1"/>
</dbReference>
<accession>A0A396FH35</accession>
<evidence type="ECO:0000259" key="1">
    <source>
        <dbReference type="Pfam" id="PF01863"/>
    </source>
</evidence>
<dbReference type="CDD" id="cd07344">
    <property type="entry name" value="M48_yhfN_like"/>
    <property type="match status" value="1"/>
</dbReference>
<evidence type="ECO:0000313" key="3">
    <source>
        <dbReference type="Proteomes" id="UP000433382"/>
    </source>
</evidence>
<organism evidence="2 3">
    <name type="scientific">Phocaeicola vulgatus</name>
    <name type="common">Bacteroides vulgatus</name>
    <dbReference type="NCBI Taxonomy" id="821"/>
    <lineage>
        <taxon>Bacteria</taxon>
        <taxon>Pseudomonadati</taxon>
        <taxon>Bacteroidota</taxon>
        <taxon>Bacteroidia</taxon>
        <taxon>Bacteroidales</taxon>
        <taxon>Bacteroidaceae</taxon>
        <taxon>Phocaeicola</taxon>
    </lineage>
</organism>
<dbReference type="InterPro" id="IPR053136">
    <property type="entry name" value="UTP_pyrophosphatase-like"/>
</dbReference>
<protein>
    <submittedName>
        <fullName evidence="2">M48 family metallopeptidase</fullName>
    </submittedName>
</protein>
<sequence>MTIIEVANISAEVEWKNIKNVHLTIYPPNARVHVSAPIGMAEEAVRLFLITKMSWINQRVSQVLDQSRQTPREYVSGENHYFKGHRYRLKVLYHHASAKVEIQGNEYIKLYVREGTTAARRAEVLREWYRAELKLMLPPLIAKWEKILGVSVNKWEVKQMKTLWGSCNHRTQNIIFNLELIKKPVRCIEYIVVHELLHIKVRLHNEEYTSLLTKYFPSWKQLKEELNEFIV</sequence>
<dbReference type="Pfam" id="PF01863">
    <property type="entry name" value="YgjP-like"/>
    <property type="match status" value="1"/>
</dbReference>
<feature type="domain" description="YgjP-like metallopeptidase" evidence="1">
    <location>
        <begin position="23"/>
        <end position="228"/>
    </location>
</feature>
<dbReference type="InterPro" id="IPR002725">
    <property type="entry name" value="YgjP-like_metallopeptidase"/>
</dbReference>
<comment type="caution">
    <text evidence="2">The sequence shown here is derived from an EMBL/GenBank/DDBJ whole genome shotgun (WGS) entry which is preliminary data.</text>
</comment>
<dbReference type="PANTHER" id="PTHR30399">
    <property type="entry name" value="UNCHARACTERIZED PROTEIN YGJP"/>
    <property type="match status" value="1"/>
</dbReference>
<dbReference type="PANTHER" id="PTHR30399:SF1">
    <property type="entry name" value="UTP PYROPHOSPHATASE"/>
    <property type="match status" value="1"/>
</dbReference>
<dbReference type="RefSeq" id="WP_117889521.1">
    <property type="nucleotide sequence ID" value="NZ_JACBPY010000006.1"/>
</dbReference>
<evidence type="ECO:0000313" key="2">
    <source>
        <dbReference type="EMBL" id="KAB3571499.1"/>
    </source>
</evidence>
<reference evidence="2 3" key="1">
    <citation type="journal article" date="2019" name="Nat. Med.">
        <title>A library of human gut bacterial isolates paired with longitudinal multiomics data enables mechanistic microbiome research.</title>
        <authorList>
            <person name="Poyet M."/>
            <person name="Groussin M."/>
            <person name="Gibbons S.M."/>
            <person name="Avila-Pacheco J."/>
            <person name="Jiang X."/>
            <person name="Kearney S.M."/>
            <person name="Perrotta A.R."/>
            <person name="Berdy B."/>
            <person name="Zhao S."/>
            <person name="Lieberman T.D."/>
            <person name="Swanson P.K."/>
            <person name="Smith M."/>
            <person name="Roesemann S."/>
            <person name="Alexander J.E."/>
            <person name="Rich S.A."/>
            <person name="Livny J."/>
            <person name="Vlamakis H."/>
            <person name="Clish C."/>
            <person name="Bullock K."/>
            <person name="Deik A."/>
            <person name="Scott J."/>
            <person name="Pierce K.A."/>
            <person name="Xavier R.J."/>
            <person name="Alm E.J."/>
        </authorList>
    </citation>
    <scope>NUCLEOTIDE SEQUENCE [LARGE SCALE GENOMIC DNA]</scope>
    <source>
        <strain evidence="2 3">BIOML-A73</strain>
    </source>
</reference>
<dbReference type="AlphaFoldDB" id="A0A396FH35"/>
<name>A0A396FH35_PHOVU</name>
<proteinExistence type="predicted"/>
<dbReference type="Proteomes" id="UP000433382">
    <property type="component" value="Unassembled WGS sequence"/>
</dbReference>
<dbReference type="EMBL" id="WCZM01000012">
    <property type="protein sequence ID" value="KAB3571499.1"/>
    <property type="molecule type" value="Genomic_DNA"/>
</dbReference>
<gene>
    <name evidence="2" type="ORF">GAY01_09570</name>
</gene>